<comment type="subunit">
    <text evidence="2">Associates exclusively with 100S ribosomes, which are dimers of 70S ribosomes.</text>
</comment>
<dbReference type="GO" id="GO:0043024">
    <property type="term" value="F:ribosomal small subunit binding"/>
    <property type="evidence" value="ECO:0007669"/>
    <property type="project" value="TreeGrafter"/>
</dbReference>
<name>A0A212TEV9_9BURK</name>
<protein>
    <recommendedName>
        <fullName evidence="3">Ribosome hibernation promoting factor</fullName>
    </recommendedName>
</protein>
<dbReference type="PANTHER" id="PTHR33231">
    <property type="entry name" value="30S RIBOSOMAL PROTEIN"/>
    <property type="match status" value="1"/>
</dbReference>
<dbReference type="OrthoDB" id="9795980at2"/>
<keyword evidence="5" id="KW-1185">Reference proteome</keyword>
<dbReference type="InterPro" id="IPR050574">
    <property type="entry name" value="HPF/YfiA_ribosome-assoc"/>
</dbReference>
<dbReference type="Gene3D" id="3.30.160.100">
    <property type="entry name" value="Ribosome hibernation promotion factor-like"/>
    <property type="match status" value="1"/>
</dbReference>
<evidence type="ECO:0000256" key="1">
    <source>
        <dbReference type="ARBA" id="ARBA00022845"/>
    </source>
</evidence>
<evidence type="ECO:0000313" key="5">
    <source>
        <dbReference type="Proteomes" id="UP000197215"/>
    </source>
</evidence>
<dbReference type="Pfam" id="PF02482">
    <property type="entry name" value="Ribosomal_S30AE"/>
    <property type="match status" value="1"/>
</dbReference>
<keyword evidence="1" id="KW-0810">Translation regulation</keyword>
<accession>A0A212TEV9</accession>
<dbReference type="GO" id="GO:0045900">
    <property type="term" value="P:negative regulation of translational elongation"/>
    <property type="evidence" value="ECO:0007669"/>
    <property type="project" value="TreeGrafter"/>
</dbReference>
<dbReference type="Proteomes" id="UP000197215">
    <property type="component" value="Unassembled WGS sequence"/>
</dbReference>
<dbReference type="InterPro" id="IPR003489">
    <property type="entry name" value="RHF/RaiA"/>
</dbReference>
<evidence type="ECO:0000313" key="4">
    <source>
        <dbReference type="EMBL" id="SNC64356.1"/>
    </source>
</evidence>
<sequence>MNLKITSHHVEITPAMRSHLEDKLARVLSHFDQVQTVSAILAINNEKEKELRNHAEITIHLKGKDIFAEAHHADMYHAMDLVVDKLDRQIIKHKEKVQNHHHQTIKNT</sequence>
<dbReference type="NCBIfam" id="TIGR00741">
    <property type="entry name" value="yfiA"/>
    <property type="match status" value="1"/>
</dbReference>
<dbReference type="AlphaFoldDB" id="A0A212TEV9"/>
<evidence type="ECO:0000256" key="2">
    <source>
        <dbReference type="ARBA" id="ARBA00038695"/>
    </source>
</evidence>
<dbReference type="CDD" id="cd00552">
    <property type="entry name" value="RaiA"/>
    <property type="match status" value="1"/>
</dbReference>
<proteinExistence type="predicted"/>
<gene>
    <name evidence="4" type="ORF">SAMN06295916_1075</name>
</gene>
<dbReference type="GO" id="GO:0022627">
    <property type="term" value="C:cytosolic small ribosomal subunit"/>
    <property type="evidence" value="ECO:0007669"/>
    <property type="project" value="TreeGrafter"/>
</dbReference>
<dbReference type="RefSeq" id="WP_088812916.1">
    <property type="nucleotide sequence ID" value="NZ_FYEX01000001.1"/>
</dbReference>
<dbReference type="SUPFAM" id="SSF69754">
    <property type="entry name" value="Ribosome binding protein Y (YfiA homologue)"/>
    <property type="match status" value="1"/>
</dbReference>
<reference evidence="4 5" key="1">
    <citation type="submission" date="2017-06" db="EMBL/GenBank/DDBJ databases">
        <authorList>
            <person name="Kim H.J."/>
            <person name="Triplett B.A."/>
        </authorList>
    </citation>
    <scope>NUCLEOTIDE SEQUENCE [LARGE SCALE GENOMIC DNA]</scope>
    <source>
        <strain evidence="4 5">MWH-VicM1</strain>
    </source>
</reference>
<dbReference type="PANTHER" id="PTHR33231:SF1">
    <property type="entry name" value="30S RIBOSOMAL PROTEIN"/>
    <property type="match status" value="1"/>
</dbReference>
<organism evidence="4 5">
    <name type="scientific">Polynucleobacter victoriensis</name>
    <dbReference type="NCBI Taxonomy" id="2049319"/>
    <lineage>
        <taxon>Bacteria</taxon>
        <taxon>Pseudomonadati</taxon>
        <taxon>Pseudomonadota</taxon>
        <taxon>Betaproteobacteria</taxon>
        <taxon>Burkholderiales</taxon>
        <taxon>Burkholderiaceae</taxon>
        <taxon>Polynucleobacter</taxon>
    </lineage>
</organism>
<dbReference type="InterPro" id="IPR036567">
    <property type="entry name" value="RHF-like"/>
</dbReference>
<dbReference type="EMBL" id="FYEX01000001">
    <property type="protein sequence ID" value="SNC64356.1"/>
    <property type="molecule type" value="Genomic_DNA"/>
</dbReference>
<evidence type="ECO:0000256" key="3">
    <source>
        <dbReference type="ARBA" id="ARBA00041148"/>
    </source>
</evidence>